<name>A0A4U6CNU8_9BACT</name>
<dbReference type="EMBL" id="SZVO01000033">
    <property type="protein sequence ID" value="TKT85255.1"/>
    <property type="molecule type" value="Genomic_DNA"/>
</dbReference>
<keyword evidence="5" id="KW-1185">Reference proteome</keyword>
<dbReference type="Gene3D" id="1.10.530.40">
    <property type="match status" value="1"/>
</dbReference>
<evidence type="ECO:0000313" key="5">
    <source>
        <dbReference type="Proteomes" id="UP000304900"/>
    </source>
</evidence>
<feature type="compositionally biased region" description="Basic and acidic residues" evidence="3">
    <location>
        <begin position="273"/>
        <end position="285"/>
    </location>
</feature>
<dbReference type="GO" id="GO:0003796">
    <property type="term" value="F:lysozyme activity"/>
    <property type="evidence" value="ECO:0007669"/>
    <property type="project" value="InterPro"/>
</dbReference>
<dbReference type="InterPro" id="IPR023347">
    <property type="entry name" value="Lysozyme_dom_sf"/>
</dbReference>
<dbReference type="GO" id="GO:0042742">
    <property type="term" value="P:defense response to bacterium"/>
    <property type="evidence" value="ECO:0007669"/>
    <property type="project" value="UniProtKB-KW"/>
</dbReference>
<dbReference type="AlphaFoldDB" id="A0A4U6CNU8"/>
<keyword evidence="1" id="KW-0929">Antimicrobial</keyword>
<feature type="region of interest" description="Disordered" evidence="3">
    <location>
        <begin position="257"/>
        <end position="341"/>
    </location>
</feature>
<feature type="compositionally biased region" description="Low complexity" evidence="3">
    <location>
        <begin position="530"/>
        <end position="549"/>
    </location>
</feature>
<evidence type="ECO:0000313" key="4">
    <source>
        <dbReference type="EMBL" id="TKT85255.1"/>
    </source>
</evidence>
<organism evidence="4 5">
    <name type="scientific">Dyadobacter frigoris</name>
    <dbReference type="NCBI Taxonomy" id="2576211"/>
    <lineage>
        <taxon>Bacteria</taxon>
        <taxon>Pseudomonadati</taxon>
        <taxon>Bacteroidota</taxon>
        <taxon>Cytophagia</taxon>
        <taxon>Cytophagales</taxon>
        <taxon>Spirosomataceae</taxon>
        <taxon>Dyadobacter</taxon>
    </lineage>
</organism>
<evidence type="ECO:0000256" key="1">
    <source>
        <dbReference type="ARBA" id="ARBA00022529"/>
    </source>
</evidence>
<feature type="compositionally biased region" description="Basic and acidic residues" evidence="3">
    <location>
        <begin position="294"/>
        <end position="304"/>
    </location>
</feature>
<protein>
    <submittedName>
        <fullName evidence="4">Uncharacterized protein</fullName>
    </submittedName>
</protein>
<feature type="compositionally biased region" description="Polar residues" evidence="3">
    <location>
        <begin position="258"/>
        <end position="271"/>
    </location>
</feature>
<proteinExistence type="predicted"/>
<accession>A0A4U6CNU8</accession>
<feature type="region of interest" description="Disordered" evidence="3">
    <location>
        <begin position="202"/>
        <end position="234"/>
    </location>
</feature>
<feature type="region of interest" description="Disordered" evidence="3">
    <location>
        <begin position="422"/>
        <end position="445"/>
    </location>
</feature>
<feature type="region of interest" description="Disordered" evidence="3">
    <location>
        <begin position="509"/>
        <end position="549"/>
    </location>
</feature>
<dbReference type="Proteomes" id="UP000304900">
    <property type="component" value="Unassembled WGS sequence"/>
</dbReference>
<evidence type="ECO:0000256" key="2">
    <source>
        <dbReference type="ARBA" id="ARBA00022638"/>
    </source>
</evidence>
<dbReference type="RefSeq" id="WP_137344519.1">
    <property type="nucleotide sequence ID" value="NZ_SZVO01000033.1"/>
</dbReference>
<feature type="compositionally biased region" description="Basic and acidic residues" evidence="3">
    <location>
        <begin position="422"/>
        <end position="437"/>
    </location>
</feature>
<feature type="compositionally biased region" description="Polar residues" evidence="3">
    <location>
        <begin position="509"/>
        <end position="520"/>
    </location>
</feature>
<feature type="compositionally biased region" description="Basic and acidic residues" evidence="3">
    <location>
        <begin position="202"/>
        <end position="213"/>
    </location>
</feature>
<feature type="compositionally biased region" description="Polar residues" evidence="3">
    <location>
        <begin position="305"/>
        <end position="336"/>
    </location>
</feature>
<dbReference type="OrthoDB" id="932638at2"/>
<reference evidence="4 5" key="1">
    <citation type="submission" date="2019-05" db="EMBL/GenBank/DDBJ databases">
        <title>Dyadobacter AR-3-8 sp. nov., isolated from arctic soil.</title>
        <authorList>
            <person name="Chaudhary D.K."/>
        </authorList>
    </citation>
    <scope>NUCLEOTIDE SEQUENCE [LARGE SCALE GENOMIC DNA]</scope>
    <source>
        <strain evidence="4 5">AR-3-8</strain>
    </source>
</reference>
<sequence>MDSKSNTKVAKYQFTYENEIGLNSRRPHVPSEKKSGVTIGPGRDLKSYERTEKGQENCRKDLINLGLREEVATRLSKGAGLIGKDAKEFAINNQDIQITEDEQAALFNTAIADFEEKTYTTLGITREKFEALPIEKQEIFFDYAYNGVLGKFIEFRTAVLNDHWEKAAQEYTRYSDHKPLGSRNKEFYSRYLKHHDEKIEKTEKRTADIDKKSGHIVNPSQSDVNGNEDADTVTKYSPLNNEFISEELSKDNIEKTALTENDSTDSTNVNSDVADKTEPENDKSLSTKTSYNDVDNHVTNRNETIENSQYEKALTENNLAESDSTKANGTNHTTAGNDFVGSHQETDKYYETAVTRTEMPVQTDNIQAQKTEYEFTENNNTLHTLEKANNTEYEQAVNKSEVTTDVVNSVDTVADRIEVNHEATSDSEKISHSEIDPGKTNIETNEAFGSLPETEPERAITYGEVPSSTENLVVTDLGATSINHGIETANRVENSSVPEIRAESIITYQPTDTSSLSEVSCSDRQDDVLSSHSTTSNTLSSSSDSGGSV</sequence>
<evidence type="ECO:0000256" key="3">
    <source>
        <dbReference type="SAM" id="MobiDB-lite"/>
    </source>
</evidence>
<dbReference type="GO" id="GO:0031640">
    <property type="term" value="P:killing of cells of another organism"/>
    <property type="evidence" value="ECO:0007669"/>
    <property type="project" value="UniProtKB-KW"/>
</dbReference>
<comment type="caution">
    <text evidence="4">The sequence shown here is derived from an EMBL/GenBank/DDBJ whole genome shotgun (WGS) entry which is preliminary data.</text>
</comment>
<keyword evidence="2" id="KW-0081">Bacteriolytic enzyme</keyword>
<gene>
    <name evidence="4" type="ORF">FDK13_34245</name>
</gene>